<keyword evidence="1" id="KW-0472">Membrane</keyword>
<geneLocation type="plasmid" evidence="2">
    <name>p23141-3</name>
</geneLocation>
<proteinExistence type="predicted"/>
<protein>
    <submittedName>
        <fullName evidence="2">Uncharacterized protein</fullName>
    </submittedName>
</protein>
<dbReference type="RefSeq" id="WP_228719538.1">
    <property type="nucleotide sequence ID" value="NZ_MF788071.1"/>
</dbReference>
<evidence type="ECO:0000313" key="2">
    <source>
        <dbReference type="EMBL" id="AUF80713.1"/>
    </source>
</evidence>
<keyword evidence="2" id="KW-0614">Plasmid</keyword>
<keyword evidence="1" id="KW-0812">Transmembrane</keyword>
<feature type="transmembrane region" description="Helical" evidence="1">
    <location>
        <begin position="67"/>
        <end position="89"/>
    </location>
</feature>
<feature type="transmembrane region" description="Helical" evidence="1">
    <location>
        <begin position="12"/>
        <end position="30"/>
    </location>
</feature>
<sequence length="138" mass="15974">MNRSSNNEIGGMLVVLGGLLLVGFAVWIMKTFDVPFGIATESGIKIIVWALAVTGALFWSHHSDFNVIKFTAPFMVSMFWYSLFPVLDYNAGIRDDFPIQMDINWYGTAFWQFVIFLAINVIGYGIIYYFHRRNNYYW</sequence>
<accession>A0A2H4ZHM0</accession>
<keyword evidence="1" id="KW-1133">Transmembrane helix</keyword>
<feature type="transmembrane region" description="Helical" evidence="1">
    <location>
        <begin position="109"/>
        <end position="130"/>
    </location>
</feature>
<reference evidence="2" key="1">
    <citation type="submission" date="2017-08" db="EMBL/GenBank/DDBJ databases">
        <title>Complete sequence of p23141-1.</title>
        <authorList>
            <person name="Feng J."/>
            <person name="Yin Z."/>
            <person name="Zeng L."/>
            <person name="Jiang X."/>
            <person name="Zhan Z."/>
            <person name="Luo W."/>
            <person name="Zhao Y."/>
            <person name="Zhou D."/>
        </authorList>
    </citation>
    <scope>NUCLEOTIDE SEQUENCE</scope>
    <source>
        <strain evidence="2">23141</strain>
        <plasmid evidence="2">p23141-3</plasmid>
    </source>
</reference>
<name>A0A2H4ZHM0_RAOOR</name>
<feature type="transmembrane region" description="Helical" evidence="1">
    <location>
        <begin position="42"/>
        <end position="60"/>
    </location>
</feature>
<evidence type="ECO:0000256" key="1">
    <source>
        <dbReference type="SAM" id="Phobius"/>
    </source>
</evidence>
<dbReference type="AlphaFoldDB" id="A0A2H4ZHM0"/>
<dbReference type="EMBL" id="MF788071">
    <property type="protein sequence ID" value="AUF80713.1"/>
    <property type="molecule type" value="Genomic_DNA"/>
</dbReference>
<organism evidence="2">
    <name type="scientific">Raoultella ornithinolytica</name>
    <name type="common">Klebsiella ornithinolytica</name>
    <dbReference type="NCBI Taxonomy" id="54291"/>
    <lineage>
        <taxon>Bacteria</taxon>
        <taxon>Pseudomonadati</taxon>
        <taxon>Pseudomonadota</taxon>
        <taxon>Gammaproteobacteria</taxon>
        <taxon>Enterobacterales</taxon>
        <taxon>Enterobacteriaceae</taxon>
        <taxon>Klebsiella/Raoultella group</taxon>
        <taxon>Raoultella</taxon>
    </lineage>
</organism>